<keyword evidence="2" id="KW-1133">Transmembrane helix</keyword>
<feature type="region of interest" description="Disordered" evidence="1">
    <location>
        <begin position="114"/>
        <end position="144"/>
    </location>
</feature>
<evidence type="ECO:0000313" key="3">
    <source>
        <dbReference type="EMBL" id="MBF9069008.1"/>
    </source>
</evidence>
<evidence type="ECO:0000313" key="4">
    <source>
        <dbReference type="Proteomes" id="UP000657385"/>
    </source>
</evidence>
<dbReference type="InterPro" id="IPR007436">
    <property type="entry name" value="DUF485"/>
</dbReference>
<keyword evidence="4" id="KW-1185">Reference proteome</keyword>
<feature type="region of interest" description="Disordered" evidence="1">
    <location>
        <begin position="1"/>
        <end position="36"/>
    </location>
</feature>
<feature type="transmembrane region" description="Helical" evidence="2">
    <location>
        <begin position="48"/>
        <end position="66"/>
    </location>
</feature>
<dbReference type="Pfam" id="PF04341">
    <property type="entry name" value="DUF485"/>
    <property type="match status" value="1"/>
</dbReference>
<reference evidence="3" key="1">
    <citation type="submission" date="2020-11" db="EMBL/GenBank/DDBJ databases">
        <title>Isolation and identification of active actinomycetes.</title>
        <authorList>
            <person name="Yu B."/>
        </authorList>
    </citation>
    <scope>NUCLEOTIDE SEQUENCE</scope>
    <source>
        <strain evidence="3">NEAU-YB345</strain>
    </source>
</reference>
<evidence type="ECO:0000256" key="1">
    <source>
        <dbReference type="SAM" id="MobiDB-lite"/>
    </source>
</evidence>
<dbReference type="Proteomes" id="UP000657385">
    <property type="component" value="Unassembled WGS sequence"/>
</dbReference>
<accession>A0A931B702</accession>
<gene>
    <name evidence="3" type="ORF">I2501_13345</name>
</gene>
<proteinExistence type="predicted"/>
<feature type="compositionally biased region" description="Low complexity" evidence="1">
    <location>
        <begin position="121"/>
        <end position="133"/>
    </location>
</feature>
<dbReference type="EMBL" id="JADPRT010000005">
    <property type="protein sequence ID" value="MBF9069008.1"/>
    <property type="molecule type" value="Genomic_DNA"/>
</dbReference>
<organism evidence="3 4">
    <name type="scientific">Streptacidiphilus fuscans</name>
    <dbReference type="NCBI Taxonomy" id="2789292"/>
    <lineage>
        <taxon>Bacteria</taxon>
        <taxon>Bacillati</taxon>
        <taxon>Actinomycetota</taxon>
        <taxon>Actinomycetes</taxon>
        <taxon>Kitasatosporales</taxon>
        <taxon>Streptomycetaceae</taxon>
        <taxon>Streptacidiphilus</taxon>
    </lineage>
</organism>
<comment type="caution">
    <text evidence="3">The sequence shown here is derived from an EMBL/GenBank/DDBJ whole genome shotgun (WGS) entry which is preliminary data.</text>
</comment>
<evidence type="ECO:0000256" key="2">
    <source>
        <dbReference type="SAM" id="Phobius"/>
    </source>
</evidence>
<protein>
    <submittedName>
        <fullName evidence="3">DUF485 domain-containing protein</fullName>
    </submittedName>
</protein>
<sequence>MHPMSRSGQPPAGFGGASQPPRHVRPQSPEPVRVDGLRHSLRRIDRRLVSVNGACFVSLVLLAGAAPGVLAREVIGRINLGLLLCGALGVLAVCTTFAYDRRLARELDPEADRIKARQEQQEAAATAATAGARNRNPTHRRAEW</sequence>
<dbReference type="AlphaFoldDB" id="A0A931B702"/>
<feature type="transmembrane region" description="Helical" evidence="2">
    <location>
        <begin position="78"/>
        <end position="99"/>
    </location>
</feature>
<keyword evidence="2" id="KW-0812">Transmembrane</keyword>
<keyword evidence="2" id="KW-0472">Membrane</keyword>
<name>A0A931B702_9ACTN</name>